<comment type="caution">
    <text evidence="3">The sequence shown here is derived from an EMBL/GenBank/DDBJ whole genome shotgun (WGS) entry which is preliminary data.</text>
</comment>
<dbReference type="RefSeq" id="WP_344659514.1">
    <property type="nucleotide sequence ID" value="NZ_BAAAQM010000029.1"/>
</dbReference>
<dbReference type="InterPro" id="IPR000891">
    <property type="entry name" value="PYR_CT"/>
</dbReference>
<keyword evidence="4" id="KW-1185">Reference proteome</keyword>
<evidence type="ECO:0000256" key="1">
    <source>
        <dbReference type="ARBA" id="ARBA00023211"/>
    </source>
</evidence>
<feature type="domain" description="Pyruvate carboxyltransferase" evidence="2">
    <location>
        <begin position="15"/>
        <end position="265"/>
    </location>
</feature>
<dbReference type="SUPFAM" id="SSF51569">
    <property type="entry name" value="Aldolase"/>
    <property type="match status" value="1"/>
</dbReference>
<name>A0ABN2S8N6_9ACTN</name>
<gene>
    <name evidence="3" type="ORF">GCM10009838_49780</name>
</gene>
<dbReference type="PANTHER" id="PTHR10277:SF9">
    <property type="entry name" value="2-ISOPROPYLMALATE SYNTHASE 1, CHLOROPLASTIC-RELATED"/>
    <property type="match status" value="1"/>
</dbReference>
<evidence type="ECO:0000259" key="2">
    <source>
        <dbReference type="PROSITE" id="PS50991"/>
    </source>
</evidence>
<dbReference type="InterPro" id="IPR050073">
    <property type="entry name" value="2-IPM_HCS-like"/>
</dbReference>
<protein>
    <recommendedName>
        <fullName evidence="2">Pyruvate carboxyltransferase domain-containing protein</fullName>
    </recommendedName>
</protein>
<evidence type="ECO:0000313" key="4">
    <source>
        <dbReference type="Proteomes" id="UP001499854"/>
    </source>
</evidence>
<dbReference type="Gene3D" id="3.20.20.70">
    <property type="entry name" value="Aldolase class I"/>
    <property type="match status" value="1"/>
</dbReference>
<dbReference type="Proteomes" id="UP001499854">
    <property type="component" value="Unassembled WGS sequence"/>
</dbReference>
<keyword evidence="1" id="KW-0464">Manganese</keyword>
<sequence>MYGSQESAAGAATDAEILDCTLRDGSYSVDFKFTEATIRAVLSGLQDAGIGLIELGHGLGLNAGRALSQPSLVSDERCFTLASETLDRAAWGMFCIPGVAQPVHLLQAARSGMDFVRIGVDITDVSPAAAFVELARESGLKTFVNLMKTNVLPTDGVVEAVRRCAGFGAEGVYLVDSAGGYLPAAISAVFEAVAGAVPVSLGFHGHDNLGLANANALAAATAGARFVDGTLDGIGRGPGNTATELLAAIFSRRRVTNRYDYRALARLSQDEMRPLARRHEDRVYQVVGGLTETHSSFFPLLTRCAEAACVDVFELMAAVAEIDRVHPSEELVKEIAAGLPALALV</sequence>
<dbReference type="Pfam" id="PF00682">
    <property type="entry name" value="HMGL-like"/>
    <property type="match status" value="1"/>
</dbReference>
<dbReference type="PROSITE" id="PS50991">
    <property type="entry name" value="PYR_CT"/>
    <property type="match status" value="1"/>
</dbReference>
<evidence type="ECO:0000313" key="3">
    <source>
        <dbReference type="EMBL" id="GAA1982339.1"/>
    </source>
</evidence>
<proteinExistence type="predicted"/>
<dbReference type="PANTHER" id="PTHR10277">
    <property type="entry name" value="HOMOCITRATE SYNTHASE-RELATED"/>
    <property type="match status" value="1"/>
</dbReference>
<organism evidence="3 4">
    <name type="scientific">Catenulispora subtropica</name>
    <dbReference type="NCBI Taxonomy" id="450798"/>
    <lineage>
        <taxon>Bacteria</taxon>
        <taxon>Bacillati</taxon>
        <taxon>Actinomycetota</taxon>
        <taxon>Actinomycetes</taxon>
        <taxon>Catenulisporales</taxon>
        <taxon>Catenulisporaceae</taxon>
        <taxon>Catenulispora</taxon>
    </lineage>
</organism>
<dbReference type="NCBIfam" id="NF006049">
    <property type="entry name" value="PRK08195.1"/>
    <property type="match status" value="1"/>
</dbReference>
<dbReference type="EMBL" id="BAAAQM010000029">
    <property type="protein sequence ID" value="GAA1982339.1"/>
    <property type="molecule type" value="Genomic_DNA"/>
</dbReference>
<accession>A0ABN2S8N6</accession>
<dbReference type="InterPro" id="IPR013785">
    <property type="entry name" value="Aldolase_TIM"/>
</dbReference>
<reference evidence="3 4" key="1">
    <citation type="journal article" date="2019" name="Int. J. Syst. Evol. Microbiol.">
        <title>The Global Catalogue of Microorganisms (GCM) 10K type strain sequencing project: providing services to taxonomists for standard genome sequencing and annotation.</title>
        <authorList>
            <consortium name="The Broad Institute Genomics Platform"/>
            <consortium name="The Broad Institute Genome Sequencing Center for Infectious Disease"/>
            <person name="Wu L."/>
            <person name="Ma J."/>
        </authorList>
    </citation>
    <scope>NUCLEOTIDE SEQUENCE [LARGE SCALE GENOMIC DNA]</scope>
    <source>
        <strain evidence="3 4">JCM 16013</strain>
    </source>
</reference>